<proteinExistence type="predicted"/>
<dbReference type="EMBL" id="JBHSEK010000040">
    <property type="protein sequence ID" value="MFC4492508.1"/>
    <property type="molecule type" value="Genomic_DNA"/>
</dbReference>
<comment type="caution">
    <text evidence="1">The sequence shown here is derived from an EMBL/GenBank/DDBJ whole genome shotgun (WGS) entry which is preliminary data.</text>
</comment>
<sequence length="278" mass="32368">MTLPSLDGHWHRGKRGDTRIYLLDVFDRQQPDAGPIAQLLVEQVENSVSDGRGGPPLEVGLQLFYEVVWRHDFRGPAGKGHFQASYRRGFGGEEIISLTGSRGASGTVFLDPEPMRGQRIGTYLMNEVVTWAQRWPEADVHPIRLNSNQGYEENRARRNRFYEQFGIVFKYRDDAHSEGTSQPMKVRELRQVDTWQKNIQERDVRDVLAVLRLENERFTLERDGRSRALDHVRNELSRAHRHPLRWAMLQMWQMYAPSRGQVFLALLAVGLLWWQFKS</sequence>
<gene>
    <name evidence="1" type="ORF">ACFO0R_23105</name>
</gene>
<evidence type="ECO:0000313" key="1">
    <source>
        <dbReference type="EMBL" id="MFC4492508.1"/>
    </source>
</evidence>
<dbReference type="Gene3D" id="3.40.630.30">
    <property type="match status" value="1"/>
</dbReference>
<reference evidence="2" key="1">
    <citation type="journal article" date="2019" name="Int. J. Syst. Evol. Microbiol.">
        <title>The Global Catalogue of Microorganisms (GCM) 10K type strain sequencing project: providing services to taxonomists for standard genome sequencing and annotation.</title>
        <authorList>
            <consortium name="The Broad Institute Genomics Platform"/>
            <consortium name="The Broad Institute Genome Sequencing Center for Infectious Disease"/>
            <person name="Wu L."/>
            <person name="Ma J."/>
        </authorList>
    </citation>
    <scope>NUCLEOTIDE SEQUENCE [LARGE SCALE GENOMIC DNA]</scope>
    <source>
        <strain evidence="2">CGMCC 4.7608</strain>
    </source>
</reference>
<evidence type="ECO:0000313" key="2">
    <source>
        <dbReference type="Proteomes" id="UP001595999"/>
    </source>
</evidence>
<evidence type="ECO:0008006" key="3">
    <source>
        <dbReference type="Google" id="ProtNLM"/>
    </source>
</evidence>
<protein>
    <recommendedName>
        <fullName evidence="3">N-acetyltransferase domain-containing protein</fullName>
    </recommendedName>
</protein>
<dbReference type="RefSeq" id="WP_231465557.1">
    <property type="nucleotide sequence ID" value="NZ_JAJOHW010000230.1"/>
</dbReference>
<organism evidence="1 2">
    <name type="scientific">Chromobacterium aquaticum</name>
    <dbReference type="NCBI Taxonomy" id="467180"/>
    <lineage>
        <taxon>Bacteria</taxon>
        <taxon>Pseudomonadati</taxon>
        <taxon>Pseudomonadota</taxon>
        <taxon>Betaproteobacteria</taxon>
        <taxon>Neisseriales</taxon>
        <taxon>Chromobacteriaceae</taxon>
        <taxon>Chromobacterium</taxon>
    </lineage>
</organism>
<dbReference type="SUPFAM" id="SSF55729">
    <property type="entry name" value="Acyl-CoA N-acyltransferases (Nat)"/>
    <property type="match status" value="1"/>
</dbReference>
<accession>A0ABV9A1H2</accession>
<dbReference type="InterPro" id="IPR016181">
    <property type="entry name" value="Acyl_CoA_acyltransferase"/>
</dbReference>
<name>A0ABV9A1H2_9NEIS</name>
<dbReference type="Proteomes" id="UP001595999">
    <property type="component" value="Unassembled WGS sequence"/>
</dbReference>
<keyword evidence="2" id="KW-1185">Reference proteome</keyword>